<proteinExistence type="predicted"/>
<reference evidence="1" key="1">
    <citation type="submission" date="2018-06" db="EMBL/GenBank/DDBJ databases">
        <authorList>
            <person name="Zhirakovskaya E."/>
        </authorList>
    </citation>
    <scope>NUCLEOTIDE SEQUENCE</scope>
</reference>
<organism evidence="1">
    <name type="scientific">hydrothermal vent metagenome</name>
    <dbReference type="NCBI Taxonomy" id="652676"/>
    <lineage>
        <taxon>unclassified sequences</taxon>
        <taxon>metagenomes</taxon>
        <taxon>ecological metagenomes</taxon>
    </lineage>
</organism>
<keyword evidence="1" id="KW-0808">Transferase</keyword>
<name>A0A3B0W4T2_9ZZZZ</name>
<dbReference type="EC" id="2.7.1.39" evidence="1"/>
<accession>A0A3B0W4T2</accession>
<dbReference type="EMBL" id="UOFA01000223">
    <property type="protein sequence ID" value="VAW45727.1"/>
    <property type="molecule type" value="Genomic_DNA"/>
</dbReference>
<feature type="non-terminal residue" evidence="1">
    <location>
        <position position="44"/>
    </location>
</feature>
<dbReference type="InterPro" id="IPR014721">
    <property type="entry name" value="Ribsml_uS5_D2-typ_fold_subgr"/>
</dbReference>
<gene>
    <name evidence="1" type="ORF">MNBD_GAMMA02-697</name>
</gene>
<dbReference type="AlphaFoldDB" id="A0A3B0W4T2"/>
<sequence length="44" mass="4458">MPKPGNDYQAVKVFAPASIGNVSVGFDSLGLALSPINGQLLGDV</sequence>
<keyword evidence="1" id="KW-0418">Kinase</keyword>
<dbReference type="GO" id="GO:0004413">
    <property type="term" value="F:homoserine kinase activity"/>
    <property type="evidence" value="ECO:0007669"/>
    <property type="project" value="UniProtKB-EC"/>
</dbReference>
<protein>
    <submittedName>
        <fullName evidence="1">Homoserine kinase</fullName>
        <ecNumber evidence="1">2.7.1.39</ecNumber>
    </submittedName>
</protein>
<evidence type="ECO:0000313" key="1">
    <source>
        <dbReference type="EMBL" id="VAW45727.1"/>
    </source>
</evidence>
<dbReference type="Gene3D" id="3.30.230.10">
    <property type="match status" value="1"/>
</dbReference>